<accession>A0A9Q0Y330</accession>
<sequence length="362" mass="40514">HMGGRTWTTDGTKLSHRRQERSQRGMITQRAKQELPGRLAEDKMSKFNCTVSEVTVMNLQPTKKPISIMPMDKKGKGPKSPSFHRSAPNLAETPSIQEGTNARAEIMPKEGASSPKPFYAGEAQSMDNLALKRPVKLAPLEIPLEVKEAQLKKIMSLQRDSQLAAYKLASVGSFASEPHVKRVKNIQQLERENFSKAKTFDNSSLRNQGNIHSLSVSKSACDIQIILSTEDDSPMPCRKPLTPQDNLQTLDSQKDPKISDHLSQSNGRRHFTLKQMKEQQELFSKSKPLKAMGVSLEESTVKAPGQRAHKTLNNASKLIDTLVKKHRGTEEEEEEEVDEDLLVGRQFSRRKALGDIIQADEE</sequence>
<comment type="caution">
    <text evidence="2">The sequence shown here is derived from an EMBL/GenBank/DDBJ whole genome shotgun (WGS) entry which is preliminary data.</text>
</comment>
<dbReference type="AlphaFoldDB" id="A0A9Q0Y330"/>
<name>A0A9Q0Y330_9SAUR</name>
<protein>
    <submittedName>
        <fullName evidence="2">Uncharacterized protein</fullName>
    </submittedName>
</protein>
<feature type="compositionally biased region" description="Polar residues" evidence="1">
    <location>
        <begin position="1"/>
        <end position="12"/>
    </location>
</feature>
<feature type="region of interest" description="Disordered" evidence="1">
    <location>
        <begin position="1"/>
        <end position="39"/>
    </location>
</feature>
<feature type="region of interest" description="Disordered" evidence="1">
    <location>
        <begin position="232"/>
        <end position="268"/>
    </location>
</feature>
<evidence type="ECO:0000256" key="1">
    <source>
        <dbReference type="SAM" id="MobiDB-lite"/>
    </source>
</evidence>
<proteinExistence type="predicted"/>
<feature type="non-terminal residue" evidence="2">
    <location>
        <position position="362"/>
    </location>
</feature>
<dbReference type="OrthoDB" id="9012221at2759"/>
<organism evidence="2 3">
    <name type="scientific">Phrynocephalus forsythii</name>
    <dbReference type="NCBI Taxonomy" id="171643"/>
    <lineage>
        <taxon>Eukaryota</taxon>
        <taxon>Metazoa</taxon>
        <taxon>Chordata</taxon>
        <taxon>Craniata</taxon>
        <taxon>Vertebrata</taxon>
        <taxon>Euteleostomi</taxon>
        <taxon>Lepidosauria</taxon>
        <taxon>Squamata</taxon>
        <taxon>Bifurcata</taxon>
        <taxon>Unidentata</taxon>
        <taxon>Episquamata</taxon>
        <taxon>Toxicofera</taxon>
        <taxon>Iguania</taxon>
        <taxon>Acrodonta</taxon>
        <taxon>Agamidae</taxon>
        <taxon>Agaminae</taxon>
        <taxon>Phrynocephalus</taxon>
    </lineage>
</organism>
<evidence type="ECO:0000313" key="3">
    <source>
        <dbReference type="Proteomes" id="UP001142489"/>
    </source>
</evidence>
<dbReference type="Proteomes" id="UP001142489">
    <property type="component" value="Unassembled WGS sequence"/>
</dbReference>
<gene>
    <name evidence="2" type="ORF">JRQ81_010822</name>
</gene>
<feature type="region of interest" description="Disordered" evidence="1">
    <location>
        <begin position="62"/>
        <end position="98"/>
    </location>
</feature>
<evidence type="ECO:0000313" key="2">
    <source>
        <dbReference type="EMBL" id="KAJ7338175.1"/>
    </source>
</evidence>
<dbReference type="EMBL" id="JAPFRF010000003">
    <property type="protein sequence ID" value="KAJ7338175.1"/>
    <property type="molecule type" value="Genomic_DNA"/>
</dbReference>
<keyword evidence="3" id="KW-1185">Reference proteome</keyword>
<reference evidence="2" key="1">
    <citation type="journal article" date="2023" name="DNA Res.">
        <title>Chromosome-level genome assembly of Phrynocephalus forsythii using third-generation DNA sequencing and Hi-C analysis.</title>
        <authorList>
            <person name="Qi Y."/>
            <person name="Zhao W."/>
            <person name="Zhao Y."/>
            <person name="Niu C."/>
            <person name="Cao S."/>
            <person name="Zhang Y."/>
        </authorList>
    </citation>
    <scope>NUCLEOTIDE SEQUENCE</scope>
    <source>
        <tissue evidence="2">Muscle</tissue>
    </source>
</reference>